<dbReference type="InterPro" id="IPR006502">
    <property type="entry name" value="PDDEXK-like"/>
</dbReference>
<name>A0A8T0GAH9_CERPU</name>
<feature type="compositionally biased region" description="Basic residues" evidence="1">
    <location>
        <begin position="383"/>
        <end position="399"/>
    </location>
</feature>
<protein>
    <submittedName>
        <fullName evidence="2">Uncharacterized protein</fullName>
    </submittedName>
</protein>
<dbReference type="Pfam" id="PF04720">
    <property type="entry name" value="PDDEXK_6"/>
    <property type="match status" value="1"/>
</dbReference>
<sequence length="399" mass="43505">MPGLRFPGPPTTVPNGSYSFFHDVQTPTGKDGTWDPVDINSVNFAAVEAVPFVPNKHKACRPPQFHAAWIKGKAGSATNAFNGLGCSLSTTGTMSAPVQGNGGNDSDDLAAMVLDFIESGSPAFLDASDSDNGPPNILQLRDTLEGLISSYGRMEAELVIAVRKLILAIDVDNDLICNSGGTARDCRCGCIKRLVVNQLRAAGYDAAVCKSKWEGSGRVLGGPVHMGEYEYIDVEVYCNQSVERLIVDVDFQDQFVLARATPNYLTSLKLLPTVFVGTTKRLEQILQIMAEAVKVSLKHNSMPLPPWRTLDFMKSKWLSPHERVADHKWGQSLPRGGSSSLILKGRLASTPETRQCDVQLRRIKDSLLSEVNHGSTVNVPGRGRTRHYSKPRAKRSMIL</sequence>
<dbReference type="NCBIfam" id="TIGR01615">
    <property type="entry name" value="A_thal_3542"/>
    <property type="match status" value="1"/>
</dbReference>
<organism evidence="2 3">
    <name type="scientific">Ceratodon purpureus</name>
    <name type="common">Fire moss</name>
    <name type="synonym">Dicranum purpureum</name>
    <dbReference type="NCBI Taxonomy" id="3225"/>
    <lineage>
        <taxon>Eukaryota</taxon>
        <taxon>Viridiplantae</taxon>
        <taxon>Streptophyta</taxon>
        <taxon>Embryophyta</taxon>
        <taxon>Bryophyta</taxon>
        <taxon>Bryophytina</taxon>
        <taxon>Bryopsida</taxon>
        <taxon>Dicranidae</taxon>
        <taxon>Pseudoditrichales</taxon>
        <taxon>Ditrichaceae</taxon>
        <taxon>Ceratodon</taxon>
    </lineage>
</organism>
<dbReference type="Proteomes" id="UP000822688">
    <property type="component" value="Chromosome 12"/>
</dbReference>
<evidence type="ECO:0000313" key="3">
    <source>
        <dbReference type="Proteomes" id="UP000822688"/>
    </source>
</evidence>
<evidence type="ECO:0000256" key="1">
    <source>
        <dbReference type="SAM" id="MobiDB-lite"/>
    </source>
</evidence>
<proteinExistence type="predicted"/>
<comment type="caution">
    <text evidence="2">The sequence shown here is derived from an EMBL/GenBank/DDBJ whole genome shotgun (WGS) entry which is preliminary data.</text>
</comment>
<accession>A0A8T0GAH9</accession>
<evidence type="ECO:0000313" key="2">
    <source>
        <dbReference type="EMBL" id="KAG0555467.1"/>
    </source>
</evidence>
<gene>
    <name evidence="2" type="ORF">KC19_12G171200</name>
</gene>
<feature type="region of interest" description="Disordered" evidence="1">
    <location>
        <begin position="373"/>
        <end position="399"/>
    </location>
</feature>
<dbReference type="PANTHER" id="PTHR31579:SF39">
    <property type="entry name" value="OS01G0973600 PROTEIN"/>
    <property type="match status" value="1"/>
</dbReference>
<reference evidence="2" key="1">
    <citation type="submission" date="2020-06" db="EMBL/GenBank/DDBJ databases">
        <title>WGS assembly of Ceratodon purpureus strain R40.</title>
        <authorList>
            <person name="Carey S.B."/>
            <person name="Jenkins J."/>
            <person name="Shu S."/>
            <person name="Lovell J.T."/>
            <person name="Sreedasyam A."/>
            <person name="Maumus F."/>
            <person name="Tiley G.P."/>
            <person name="Fernandez-Pozo N."/>
            <person name="Barry K."/>
            <person name="Chen C."/>
            <person name="Wang M."/>
            <person name="Lipzen A."/>
            <person name="Daum C."/>
            <person name="Saski C.A."/>
            <person name="Payton A.C."/>
            <person name="Mcbreen J.C."/>
            <person name="Conrad R.E."/>
            <person name="Kollar L.M."/>
            <person name="Olsson S."/>
            <person name="Huttunen S."/>
            <person name="Landis J.B."/>
            <person name="Wickett N.J."/>
            <person name="Johnson M.G."/>
            <person name="Rensing S.A."/>
            <person name="Grimwood J."/>
            <person name="Schmutz J."/>
            <person name="Mcdaniel S.F."/>
        </authorList>
    </citation>
    <scope>NUCLEOTIDE SEQUENCE</scope>
    <source>
        <strain evidence="2">R40</strain>
    </source>
</reference>
<keyword evidence="3" id="KW-1185">Reference proteome</keyword>
<dbReference type="EMBL" id="CM026433">
    <property type="protein sequence ID" value="KAG0555467.1"/>
    <property type="molecule type" value="Genomic_DNA"/>
</dbReference>
<dbReference type="PANTHER" id="PTHR31579">
    <property type="entry name" value="OS03G0796600 PROTEIN"/>
    <property type="match status" value="1"/>
</dbReference>
<dbReference type="AlphaFoldDB" id="A0A8T0GAH9"/>